<dbReference type="Proteomes" id="UP000789396">
    <property type="component" value="Unassembled WGS sequence"/>
</dbReference>
<name>A0A9N9EAJ8_9GLOM</name>
<accession>A0A9N9EAJ8</accession>
<feature type="non-terminal residue" evidence="1">
    <location>
        <position position="1"/>
    </location>
</feature>
<organism evidence="1 2">
    <name type="scientific">Racocetra fulgida</name>
    <dbReference type="NCBI Taxonomy" id="60492"/>
    <lineage>
        <taxon>Eukaryota</taxon>
        <taxon>Fungi</taxon>
        <taxon>Fungi incertae sedis</taxon>
        <taxon>Mucoromycota</taxon>
        <taxon>Glomeromycotina</taxon>
        <taxon>Glomeromycetes</taxon>
        <taxon>Diversisporales</taxon>
        <taxon>Gigasporaceae</taxon>
        <taxon>Racocetra</taxon>
    </lineage>
</organism>
<sequence length="50" mass="5268">GIVKILTAIADLIKASKSNLINSIAKNTVSPNISSNKNMSNNITLENLSV</sequence>
<evidence type="ECO:0000313" key="2">
    <source>
        <dbReference type="Proteomes" id="UP000789396"/>
    </source>
</evidence>
<evidence type="ECO:0000313" key="1">
    <source>
        <dbReference type="EMBL" id="CAG8668817.1"/>
    </source>
</evidence>
<proteinExistence type="predicted"/>
<keyword evidence="2" id="KW-1185">Reference proteome</keyword>
<reference evidence="1" key="1">
    <citation type="submission" date="2021-06" db="EMBL/GenBank/DDBJ databases">
        <authorList>
            <person name="Kallberg Y."/>
            <person name="Tangrot J."/>
            <person name="Rosling A."/>
        </authorList>
    </citation>
    <scope>NUCLEOTIDE SEQUENCE</scope>
    <source>
        <strain evidence="1">IN212</strain>
    </source>
</reference>
<dbReference type="AlphaFoldDB" id="A0A9N9EAJ8"/>
<gene>
    <name evidence="1" type="ORF">RFULGI_LOCUS9139</name>
</gene>
<protein>
    <submittedName>
        <fullName evidence="1">3588_t:CDS:1</fullName>
    </submittedName>
</protein>
<dbReference type="EMBL" id="CAJVPZ010015792">
    <property type="protein sequence ID" value="CAG8668817.1"/>
    <property type="molecule type" value="Genomic_DNA"/>
</dbReference>
<comment type="caution">
    <text evidence="1">The sequence shown here is derived from an EMBL/GenBank/DDBJ whole genome shotgun (WGS) entry which is preliminary data.</text>
</comment>